<dbReference type="OrthoDB" id="10546475at2759"/>
<comment type="caution">
    <text evidence="1">The sequence shown here is derived from an EMBL/GenBank/DDBJ whole genome shotgun (WGS) entry which is preliminary data.</text>
</comment>
<sequence>MTPLLSRQNPEDPDGGDVAIFSVYDLLEEEVEDEAEGLPKLPTQRRCAAHTLNLLATTDVSKVVGWNYGTGRQARQPFTKAAAKAQGPGNLHNRSSVVANKIRMWWNTLYKATECLLKTALKDPETIEALNEVMKRGGSWEEGSSPCLH</sequence>
<protein>
    <submittedName>
        <fullName evidence="1">Uncharacterized protein</fullName>
    </submittedName>
</protein>
<dbReference type="AlphaFoldDB" id="A0A8J8WCK2"/>
<name>A0A8J8WCK2_CHIOP</name>
<evidence type="ECO:0000313" key="2">
    <source>
        <dbReference type="Proteomes" id="UP000770661"/>
    </source>
</evidence>
<gene>
    <name evidence="1" type="ORF">GWK47_003004</name>
</gene>
<dbReference type="EMBL" id="JACEEZ010025783">
    <property type="protein sequence ID" value="KAG0697513.1"/>
    <property type="molecule type" value="Genomic_DNA"/>
</dbReference>
<dbReference type="Proteomes" id="UP000770661">
    <property type="component" value="Unassembled WGS sequence"/>
</dbReference>
<organism evidence="1 2">
    <name type="scientific">Chionoecetes opilio</name>
    <name type="common">Atlantic snow crab</name>
    <name type="synonym">Cancer opilio</name>
    <dbReference type="NCBI Taxonomy" id="41210"/>
    <lineage>
        <taxon>Eukaryota</taxon>
        <taxon>Metazoa</taxon>
        <taxon>Ecdysozoa</taxon>
        <taxon>Arthropoda</taxon>
        <taxon>Crustacea</taxon>
        <taxon>Multicrustacea</taxon>
        <taxon>Malacostraca</taxon>
        <taxon>Eumalacostraca</taxon>
        <taxon>Eucarida</taxon>
        <taxon>Decapoda</taxon>
        <taxon>Pleocyemata</taxon>
        <taxon>Brachyura</taxon>
        <taxon>Eubrachyura</taxon>
        <taxon>Majoidea</taxon>
        <taxon>Majidae</taxon>
        <taxon>Chionoecetes</taxon>
    </lineage>
</organism>
<evidence type="ECO:0000313" key="1">
    <source>
        <dbReference type="EMBL" id="KAG0697513.1"/>
    </source>
</evidence>
<proteinExistence type="predicted"/>
<keyword evidence="2" id="KW-1185">Reference proteome</keyword>
<reference evidence="1" key="1">
    <citation type="submission" date="2020-07" db="EMBL/GenBank/DDBJ databases">
        <title>The High-quality genome of the commercially important snow crab, Chionoecetes opilio.</title>
        <authorList>
            <person name="Jeong J.-H."/>
            <person name="Ryu S."/>
        </authorList>
    </citation>
    <scope>NUCLEOTIDE SEQUENCE</scope>
    <source>
        <strain evidence="1">MADBK_172401_WGS</strain>
        <tissue evidence="1">Digestive gland</tissue>
    </source>
</reference>
<accession>A0A8J8WCK2</accession>